<proteinExistence type="predicted"/>
<keyword evidence="2" id="KW-1185">Reference proteome</keyword>
<protein>
    <submittedName>
        <fullName evidence="1">Uncharacterized protein</fullName>
    </submittedName>
</protein>
<accession>A0A0A0B7L8</accession>
<sequence length="114" mass="12629">MLAERDAEVRVRDERLRLPAALEQQQRVDARDPAGVVAEVAVLRGELGADRWTSRRSAVVRSLSPAPPSVVRGRSRDSVTMYFPLKHERSRSRAVLPAHGARADVRLLTPISAL</sequence>
<dbReference type="EMBL" id="AXNT01000033">
    <property type="protein sequence ID" value="KGM02850.1"/>
    <property type="molecule type" value="Genomic_DNA"/>
</dbReference>
<organism evidence="1 2">
    <name type="scientific">Cellulomonas cellasea DSM 20118</name>
    <dbReference type="NCBI Taxonomy" id="1408250"/>
    <lineage>
        <taxon>Bacteria</taxon>
        <taxon>Bacillati</taxon>
        <taxon>Actinomycetota</taxon>
        <taxon>Actinomycetes</taxon>
        <taxon>Micrococcales</taxon>
        <taxon>Cellulomonadaceae</taxon>
        <taxon>Cellulomonas</taxon>
    </lineage>
</organism>
<evidence type="ECO:0000313" key="1">
    <source>
        <dbReference type="EMBL" id="KGM02850.1"/>
    </source>
</evidence>
<evidence type="ECO:0000313" key="2">
    <source>
        <dbReference type="Proteomes" id="UP000029833"/>
    </source>
</evidence>
<reference evidence="1 2" key="1">
    <citation type="submission" date="2013-10" db="EMBL/GenBank/DDBJ databases">
        <authorList>
            <person name="Wang G."/>
            <person name="Zhuang W."/>
        </authorList>
    </citation>
    <scope>NUCLEOTIDE SEQUENCE [LARGE SCALE GENOMIC DNA]</scope>
    <source>
        <strain evidence="1 2">DSM 20118</strain>
    </source>
</reference>
<name>A0A0A0B7L8_9CELL</name>
<gene>
    <name evidence="1" type="ORF">Q760_10845</name>
</gene>
<comment type="caution">
    <text evidence="1">The sequence shown here is derived from an EMBL/GenBank/DDBJ whole genome shotgun (WGS) entry which is preliminary data.</text>
</comment>
<dbReference type="Proteomes" id="UP000029833">
    <property type="component" value="Unassembled WGS sequence"/>
</dbReference>
<dbReference type="AlphaFoldDB" id="A0A0A0B7L8"/>
<dbReference type="STRING" id="1408250.Q760_10845"/>